<proteinExistence type="predicted"/>
<reference evidence="1" key="1">
    <citation type="submission" date="2018-12" db="EMBL/GenBank/DDBJ databases">
        <authorList>
            <person name="Will S."/>
            <person name="Neumann-Schaal M."/>
            <person name="Henke P."/>
        </authorList>
    </citation>
    <scope>NUCLEOTIDE SEQUENCE</scope>
    <source>
        <strain evidence="1">PCC 7102</strain>
    </source>
</reference>
<keyword evidence="2" id="KW-1185">Reference proteome</keyword>
<dbReference type="AlphaFoldDB" id="A0A3S1CEF5"/>
<reference evidence="1" key="2">
    <citation type="journal article" date="2019" name="Genome Biol. Evol.">
        <title>Day and night: Metabolic profiles and evolutionary relationships of six axenic non-marine cyanobacteria.</title>
        <authorList>
            <person name="Will S.E."/>
            <person name="Henke P."/>
            <person name="Boedeker C."/>
            <person name="Huang S."/>
            <person name="Brinkmann H."/>
            <person name="Rohde M."/>
            <person name="Jarek M."/>
            <person name="Friedl T."/>
            <person name="Seufert S."/>
            <person name="Schumacher M."/>
            <person name="Overmann J."/>
            <person name="Neumann-Schaal M."/>
            <person name="Petersen J."/>
        </authorList>
    </citation>
    <scope>NUCLEOTIDE SEQUENCE [LARGE SCALE GENOMIC DNA]</scope>
    <source>
        <strain evidence="1">PCC 7102</strain>
    </source>
</reference>
<dbReference type="PANTHER" id="PTHR13192">
    <property type="entry name" value="MY011 PROTEIN"/>
    <property type="match status" value="1"/>
</dbReference>
<gene>
    <name evidence="1" type="ORF">DSM106972_064930</name>
</gene>
<evidence type="ECO:0000313" key="1">
    <source>
        <dbReference type="EMBL" id="RUT01870.1"/>
    </source>
</evidence>
<name>A0A3S1CEF5_9CYAN</name>
<evidence type="ECO:0008006" key="3">
    <source>
        <dbReference type="Google" id="ProtNLM"/>
    </source>
</evidence>
<evidence type="ECO:0000313" key="2">
    <source>
        <dbReference type="Proteomes" id="UP000271624"/>
    </source>
</evidence>
<comment type="caution">
    <text evidence="1">The sequence shown here is derived from an EMBL/GenBank/DDBJ whole genome shotgun (WGS) entry which is preliminary data.</text>
</comment>
<dbReference type="Pfam" id="PF10229">
    <property type="entry name" value="MMADHC"/>
    <property type="match status" value="1"/>
</dbReference>
<dbReference type="EMBL" id="RSCL01000018">
    <property type="protein sequence ID" value="RUT01870.1"/>
    <property type="molecule type" value="Genomic_DNA"/>
</dbReference>
<dbReference type="InterPro" id="IPR019362">
    <property type="entry name" value="MMADHC"/>
</dbReference>
<dbReference type="GO" id="GO:0009235">
    <property type="term" value="P:cobalamin metabolic process"/>
    <property type="evidence" value="ECO:0007669"/>
    <property type="project" value="InterPro"/>
</dbReference>
<accession>A0A3S1CEF5</accession>
<dbReference type="Proteomes" id="UP000271624">
    <property type="component" value="Unassembled WGS sequence"/>
</dbReference>
<dbReference type="OrthoDB" id="428535at2"/>
<dbReference type="RefSeq" id="WP_127084672.1">
    <property type="nucleotide sequence ID" value="NZ_RSCL01000018.1"/>
</dbReference>
<organism evidence="1 2">
    <name type="scientific">Dulcicalothrix desertica PCC 7102</name>
    <dbReference type="NCBI Taxonomy" id="232991"/>
    <lineage>
        <taxon>Bacteria</taxon>
        <taxon>Bacillati</taxon>
        <taxon>Cyanobacteriota</taxon>
        <taxon>Cyanophyceae</taxon>
        <taxon>Nostocales</taxon>
        <taxon>Calotrichaceae</taxon>
        <taxon>Dulcicalothrix</taxon>
    </lineage>
</organism>
<sequence length="191" mass="21763">MDYFRVRTSDESYPIHLVGKLGQAIQISIHSPSQYICTNRERIFPDWKDKSMWVAVVLAKARYEMLEDSDVVEAEKQVLREQFIRYGFDVAFNLRDGGYFSDLVDPRTGYPILSRPGEFPHDDTAVVKALLGYPIIKNKCRVVLHPTWGTAVYPGILISSAPPVGIEWMLKSVASMHGWQEVDVQQPFVNS</sequence>
<dbReference type="PANTHER" id="PTHR13192:SF3">
    <property type="entry name" value="COBALAMIN TRAFFICKING PROTEIN CBLD"/>
    <property type="match status" value="1"/>
</dbReference>
<protein>
    <recommendedName>
        <fullName evidence="3">Methylmalonic aciduria and homocystinuria type D protein</fullName>
    </recommendedName>
</protein>